<proteinExistence type="predicted"/>
<evidence type="ECO:0000313" key="1">
    <source>
        <dbReference type="EMBL" id="KJV07314.1"/>
    </source>
</evidence>
<dbReference type="EMBL" id="LAJX01000047">
    <property type="protein sequence ID" value="KJV07314.1"/>
    <property type="molecule type" value="Genomic_DNA"/>
</dbReference>
<protein>
    <submittedName>
        <fullName evidence="1">Uncharacterized protein</fullName>
    </submittedName>
</protein>
<keyword evidence="2" id="KW-1185">Reference proteome</keyword>
<evidence type="ECO:0000313" key="2">
    <source>
        <dbReference type="Proteomes" id="UP000033684"/>
    </source>
</evidence>
<name>A0A0F3IP05_9GAMM</name>
<organism evidence="1 2">
    <name type="scientific">Methylocucumis oryzae</name>
    <dbReference type="NCBI Taxonomy" id="1632867"/>
    <lineage>
        <taxon>Bacteria</taxon>
        <taxon>Pseudomonadati</taxon>
        <taxon>Pseudomonadota</taxon>
        <taxon>Gammaproteobacteria</taxon>
        <taxon>Methylococcales</taxon>
        <taxon>Methylococcaceae</taxon>
        <taxon>Methylocucumis</taxon>
    </lineage>
</organism>
<dbReference type="PATRIC" id="fig|1632867.3.peg.4490"/>
<dbReference type="AlphaFoldDB" id="A0A0F3IP05"/>
<reference evidence="2" key="1">
    <citation type="submission" date="2015-03" db="EMBL/GenBank/DDBJ databases">
        <title>Draft genome sequence of a novel methanotroph (Sn10-6) isolated from flooded ricefield rhizosphere in India.</title>
        <authorList>
            <person name="Pandit P.S."/>
            <person name="Pore S.D."/>
            <person name="Arora P."/>
            <person name="Kapse N.G."/>
            <person name="Dhakephalkar P.K."/>
            <person name="Rahalkar M.C."/>
        </authorList>
    </citation>
    <scope>NUCLEOTIDE SEQUENCE [LARGE SCALE GENOMIC DNA]</scope>
    <source>
        <strain evidence="2">Sn10-6</strain>
    </source>
</reference>
<accession>A0A0F3IP05</accession>
<reference evidence="1 2" key="2">
    <citation type="journal article" date="2016" name="Microb. Ecol.">
        <title>Genome Characteristics of a Novel Type I Methanotroph (Sn10-6) Isolated from a Flooded Indian Rice Field.</title>
        <authorList>
            <person name="Rahalkar M.C."/>
            <person name="Pandit P.S."/>
            <person name="Dhakephalkar P.K."/>
            <person name="Pore S."/>
            <person name="Arora P."/>
            <person name="Kapse N."/>
        </authorList>
    </citation>
    <scope>NUCLEOTIDE SEQUENCE [LARGE SCALE GENOMIC DNA]</scope>
    <source>
        <strain evidence="1 2">Sn10-6</strain>
    </source>
</reference>
<comment type="caution">
    <text evidence="1">The sequence shown here is derived from an EMBL/GenBank/DDBJ whole genome shotgun (WGS) entry which is preliminary data.</text>
</comment>
<sequence>MALNLLLASLNQHLAASAVGITTELNFTNRGTMKMKQSIKQLSSILAVSAVLAFSAITPAEAAPKTFKDGVLTFDFAPDVWGVIMSRAGNAYNGVDSNGRPNDEHWQQDTSGTNNMVFDNGLKGIIEGDAYNTRDLYLDDYFTAEEIAPLTAYQVIGQSKRLGASTLAFNLIYLHNFNPLLTDDAVNLVGIHRLPFSEPWPKPPFKVFPYGVTPTKSANDNGGRNPQATTAMFDDFDPLATFTGQIGLGGAFRMFGRWGQVSVGDLALRYDPLRSTVNAYDRTTGLPLGGKEGTDGWYFTAHMNLTSELGLKGTPAFETADTKVKITGDKFVLTGNIVLTPFWRGKEGPNGVRKAGTFRLVAKLMPAP</sequence>
<gene>
    <name evidence="1" type="ORF">VZ94_05640</name>
</gene>
<dbReference type="Proteomes" id="UP000033684">
    <property type="component" value="Unassembled WGS sequence"/>
</dbReference>